<dbReference type="OrthoDB" id="9816335at2"/>
<protein>
    <recommendedName>
        <fullName evidence="4">HTH araC/xylS-type domain-containing protein</fullName>
    </recommendedName>
</protein>
<dbReference type="Gene3D" id="2.60.120.10">
    <property type="entry name" value="Jelly Rolls"/>
    <property type="match status" value="1"/>
</dbReference>
<dbReference type="EMBL" id="PGVD01000002">
    <property type="protein sequence ID" value="PLS00854.1"/>
    <property type="molecule type" value="Genomic_DNA"/>
</dbReference>
<dbReference type="RefSeq" id="WP_101579496.1">
    <property type="nucleotide sequence ID" value="NZ_RWHA01000024.1"/>
</dbReference>
<evidence type="ECO:0000259" key="4">
    <source>
        <dbReference type="PROSITE" id="PS01124"/>
    </source>
</evidence>
<sequence length="280" mass="32724">MLTQEAIFDIGEIGMGFFLKLSNIKFLQFSGANWHDIPHSHEDVYQISIPMSGKLIANLNNHEYILKNGESIIANPLSIHGHQFSKETSSMFIIGLNKAQFNEWIRDNYGTCDEVELNEQQIIIPNELRRNLKQWVNNLLLEQRTNLLESEVEQNAFHYFSNILKGSHNSTVNRLVSADIYLNHVLEYIHSHYNENIRIETLAELAHQSKFHFIRSFKKQISYTPYQYVLSLRIEQGKEMLRNSNKTITEISYELGFSSPSQFHRNFVIWVGCTPKQFRD</sequence>
<dbReference type="InterPro" id="IPR009057">
    <property type="entry name" value="Homeodomain-like_sf"/>
</dbReference>
<evidence type="ECO:0000256" key="2">
    <source>
        <dbReference type="ARBA" id="ARBA00023125"/>
    </source>
</evidence>
<dbReference type="Proteomes" id="UP000235114">
    <property type="component" value="Unassembled WGS sequence"/>
</dbReference>
<dbReference type="SUPFAM" id="SSF46689">
    <property type="entry name" value="Homeodomain-like"/>
    <property type="match status" value="2"/>
</dbReference>
<keyword evidence="2" id="KW-0238">DNA-binding</keyword>
<dbReference type="Pfam" id="PF02311">
    <property type="entry name" value="AraC_binding"/>
    <property type="match status" value="1"/>
</dbReference>
<evidence type="ECO:0000256" key="3">
    <source>
        <dbReference type="ARBA" id="ARBA00023163"/>
    </source>
</evidence>
<dbReference type="PANTHER" id="PTHR43280">
    <property type="entry name" value="ARAC-FAMILY TRANSCRIPTIONAL REGULATOR"/>
    <property type="match status" value="1"/>
</dbReference>
<dbReference type="GO" id="GO:0043565">
    <property type="term" value="F:sequence-specific DNA binding"/>
    <property type="evidence" value="ECO:0007669"/>
    <property type="project" value="InterPro"/>
</dbReference>
<dbReference type="Pfam" id="PF12833">
    <property type="entry name" value="HTH_18"/>
    <property type="match status" value="1"/>
</dbReference>
<name>A0A2N5GFZ4_9BACI</name>
<dbReference type="Proteomes" id="UP000234951">
    <property type="component" value="Unassembled WGS sequence"/>
</dbReference>
<evidence type="ECO:0000313" key="7">
    <source>
        <dbReference type="Proteomes" id="UP000234951"/>
    </source>
</evidence>
<keyword evidence="3" id="KW-0804">Transcription</keyword>
<evidence type="ECO:0000313" key="8">
    <source>
        <dbReference type="Proteomes" id="UP000235114"/>
    </source>
</evidence>
<dbReference type="InterPro" id="IPR018060">
    <property type="entry name" value="HTH_AraC"/>
</dbReference>
<organism evidence="5 7">
    <name type="scientific">Bacillus canaveralius</name>
    <dbReference type="NCBI Taxonomy" id="1403243"/>
    <lineage>
        <taxon>Bacteria</taxon>
        <taxon>Bacillati</taxon>
        <taxon>Bacillota</taxon>
        <taxon>Bacilli</taxon>
        <taxon>Bacillales</taxon>
        <taxon>Bacillaceae</taxon>
        <taxon>Bacillus</taxon>
    </lineage>
</organism>
<feature type="domain" description="HTH araC/xylS-type" evidence="4">
    <location>
        <begin position="183"/>
        <end position="280"/>
    </location>
</feature>
<proteinExistence type="predicted"/>
<keyword evidence="8" id="KW-1185">Reference proteome</keyword>
<dbReference type="AlphaFoldDB" id="A0A2N5GFZ4"/>
<dbReference type="InterPro" id="IPR037923">
    <property type="entry name" value="HTH-like"/>
</dbReference>
<accession>A0A2N5GFZ4</accession>
<comment type="caution">
    <text evidence="5">The sequence shown here is derived from an EMBL/GenBank/DDBJ whole genome shotgun (WGS) entry which is preliminary data.</text>
</comment>
<gene>
    <name evidence="5" type="ORF">CU635_21920</name>
    <name evidence="6" type="ORF">CVD25_00640</name>
</gene>
<dbReference type="InterPro" id="IPR014710">
    <property type="entry name" value="RmlC-like_jellyroll"/>
</dbReference>
<dbReference type="Gene3D" id="1.10.10.60">
    <property type="entry name" value="Homeodomain-like"/>
    <property type="match status" value="2"/>
</dbReference>
<dbReference type="SUPFAM" id="SSF51215">
    <property type="entry name" value="Regulatory protein AraC"/>
    <property type="match status" value="1"/>
</dbReference>
<dbReference type="GO" id="GO:0003700">
    <property type="term" value="F:DNA-binding transcription factor activity"/>
    <property type="evidence" value="ECO:0007669"/>
    <property type="project" value="InterPro"/>
</dbReference>
<dbReference type="InterPro" id="IPR003313">
    <property type="entry name" value="AraC-bd"/>
</dbReference>
<dbReference type="PANTHER" id="PTHR43280:SF28">
    <property type="entry name" value="HTH-TYPE TRANSCRIPTIONAL ACTIVATOR RHAS"/>
    <property type="match status" value="1"/>
</dbReference>
<dbReference type="PROSITE" id="PS01124">
    <property type="entry name" value="HTH_ARAC_FAMILY_2"/>
    <property type="match status" value="1"/>
</dbReference>
<evidence type="ECO:0000313" key="6">
    <source>
        <dbReference type="EMBL" id="PLS00854.1"/>
    </source>
</evidence>
<reference evidence="5 7" key="1">
    <citation type="submission" date="2017-11" db="EMBL/GenBank/DDBJ databases">
        <title>Comparitive Functional Genomics of Dry Heat Resistant strains isolated from the Viking Spacecraft.</title>
        <authorList>
            <person name="Seuylemezian A."/>
            <person name="Cooper K."/>
            <person name="Vaishampayan P."/>
        </authorList>
    </citation>
    <scope>NUCLEOTIDE SEQUENCE [LARGE SCALE GENOMIC DNA]</scope>
    <source>
        <strain evidence="5 7">M4.6</strain>
    </source>
</reference>
<dbReference type="SMART" id="SM00342">
    <property type="entry name" value="HTH_ARAC"/>
    <property type="match status" value="1"/>
</dbReference>
<keyword evidence="1" id="KW-0805">Transcription regulation</keyword>
<evidence type="ECO:0000256" key="1">
    <source>
        <dbReference type="ARBA" id="ARBA00023015"/>
    </source>
</evidence>
<reference evidence="6 8" key="2">
    <citation type="submission" date="2017-12" db="EMBL/GenBank/DDBJ databases">
        <title>Comparative Functional Genomics of Dry Heat Resistant strains isolated from the Viking Spacecraft.</title>
        <authorList>
            <person name="Seuylemezian A."/>
            <person name="Cooper K."/>
            <person name="Vaishampayan P."/>
        </authorList>
    </citation>
    <scope>NUCLEOTIDE SEQUENCE [LARGE SCALE GENOMIC DNA]</scope>
    <source>
        <strain evidence="6 8">ATCC 29669</strain>
    </source>
</reference>
<dbReference type="EMBL" id="PGVA01000082">
    <property type="protein sequence ID" value="PLR79662.1"/>
    <property type="molecule type" value="Genomic_DNA"/>
</dbReference>
<evidence type="ECO:0000313" key="5">
    <source>
        <dbReference type="EMBL" id="PLR79662.1"/>
    </source>
</evidence>